<dbReference type="Pfam" id="PF03551">
    <property type="entry name" value="PadR"/>
    <property type="match status" value="1"/>
</dbReference>
<dbReference type="RefSeq" id="WP_190113298.1">
    <property type="nucleotide sequence ID" value="NZ_BMVB01000047.1"/>
</dbReference>
<dbReference type="SUPFAM" id="SSF46785">
    <property type="entry name" value="Winged helix' DNA-binding domain"/>
    <property type="match status" value="1"/>
</dbReference>
<proteinExistence type="predicted"/>
<evidence type="ECO:0000313" key="3">
    <source>
        <dbReference type="EMBL" id="GHC74458.1"/>
    </source>
</evidence>
<protein>
    <submittedName>
        <fullName evidence="3">PadR family transcriptional regulator</fullName>
    </submittedName>
</protein>
<dbReference type="Proteomes" id="UP000646244">
    <property type="component" value="Unassembled WGS sequence"/>
</dbReference>
<dbReference type="InterPro" id="IPR005149">
    <property type="entry name" value="Tscrpt_reg_PadR_N"/>
</dbReference>
<reference evidence="3" key="2">
    <citation type="submission" date="2020-09" db="EMBL/GenBank/DDBJ databases">
        <authorList>
            <person name="Sun Q."/>
            <person name="Ohkuma M."/>
        </authorList>
    </citation>
    <scope>NUCLEOTIDE SEQUENCE</scope>
    <source>
        <strain evidence="3">JCM 4633</strain>
    </source>
</reference>
<dbReference type="Pfam" id="PF10400">
    <property type="entry name" value="Vir_act_alpha_C"/>
    <property type="match status" value="1"/>
</dbReference>
<evidence type="ECO:0000313" key="4">
    <source>
        <dbReference type="Proteomes" id="UP000646244"/>
    </source>
</evidence>
<dbReference type="InterPro" id="IPR018309">
    <property type="entry name" value="Tscrpt_reg_PadR_C"/>
</dbReference>
<evidence type="ECO:0000259" key="2">
    <source>
        <dbReference type="Pfam" id="PF10400"/>
    </source>
</evidence>
<dbReference type="PANTHER" id="PTHR43252:SF2">
    <property type="entry name" value="TRANSCRIPTION REGULATOR, PADR-LIKE FAMILY"/>
    <property type="match status" value="1"/>
</dbReference>
<comment type="caution">
    <text evidence="3">The sequence shown here is derived from an EMBL/GenBank/DDBJ whole genome shotgun (WGS) entry which is preliminary data.</text>
</comment>
<dbReference type="AlphaFoldDB" id="A0A918WRA7"/>
<name>A0A918WRA7_STRCJ</name>
<dbReference type="PANTHER" id="PTHR43252">
    <property type="entry name" value="TRANSCRIPTIONAL REGULATOR YQJI"/>
    <property type="match status" value="1"/>
</dbReference>
<dbReference type="InterPro" id="IPR036390">
    <property type="entry name" value="WH_DNA-bd_sf"/>
</dbReference>
<feature type="domain" description="Transcription regulator PadR N-terminal" evidence="1">
    <location>
        <begin position="7"/>
        <end position="77"/>
    </location>
</feature>
<dbReference type="EMBL" id="BMVB01000047">
    <property type="protein sequence ID" value="GHC74458.1"/>
    <property type="molecule type" value="Genomic_DNA"/>
</dbReference>
<evidence type="ECO:0000259" key="1">
    <source>
        <dbReference type="Pfam" id="PF03551"/>
    </source>
</evidence>
<gene>
    <name evidence="3" type="ORF">GCM10010507_62310</name>
</gene>
<reference evidence="3" key="1">
    <citation type="journal article" date="2014" name="Int. J. Syst. Evol. Microbiol.">
        <title>Complete genome sequence of Corynebacterium casei LMG S-19264T (=DSM 44701T), isolated from a smear-ripened cheese.</title>
        <authorList>
            <consortium name="US DOE Joint Genome Institute (JGI-PGF)"/>
            <person name="Walter F."/>
            <person name="Albersmeier A."/>
            <person name="Kalinowski J."/>
            <person name="Ruckert C."/>
        </authorList>
    </citation>
    <scope>NUCLEOTIDE SEQUENCE</scope>
    <source>
        <strain evidence="3">JCM 4633</strain>
    </source>
</reference>
<organism evidence="3 4">
    <name type="scientific">Streptomyces cinnamoneus</name>
    <name type="common">Streptoverticillium cinnamoneum</name>
    <dbReference type="NCBI Taxonomy" id="53446"/>
    <lineage>
        <taxon>Bacteria</taxon>
        <taxon>Bacillati</taxon>
        <taxon>Actinomycetota</taxon>
        <taxon>Actinomycetes</taxon>
        <taxon>Kitasatosporales</taxon>
        <taxon>Streptomycetaceae</taxon>
        <taxon>Streptomyces</taxon>
        <taxon>Streptomyces cinnamoneus group</taxon>
    </lineage>
</organism>
<feature type="domain" description="Transcription regulator PadR C-terminal" evidence="2">
    <location>
        <begin position="90"/>
        <end position="169"/>
    </location>
</feature>
<dbReference type="Gene3D" id="1.10.10.10">
    <property type="entry name" value="Winged helix-like DNA-binding domain superfamily/Winged helix DNA-binding domain"/>
    <property type="match status" value="1"/>
</dbReference>
<accession>A0A918WRA7</accession>
<dbReference type="InterPro" id="IPR036388">
    <property type="entry name" value="WH-like_DNA-bd_sf"/>
</dbReference>
<sequence>MSLRHAMLGLLANEPASGYDLMKRFETSLSNAWPATQSQVYGELAKLAKAGLLEVCAEGPRGRKEYAITQDGRAELHRWLTEPHPDTVRRSEALLRVFFLNHLTPLEAVTYLTGEAERAAGQRAALAELEQKVDWGDDPLSVNGRLAIEYGLRFTAMREEWARWAAEELTKARGK</sequence>